<accession>A0ACC6N2Z8</accession>
<evidence type="ECO:0000313" key="1">
    <source>
        <dbReference type="EMBL" id="MEA3519782.1"/>
    </source>
</evidence>
<organism evidence="1 2">
    <name type="scientific">Rhizobium mulingense</name>
    <dbReference type="NCBI Taxonomy" id="3031128"/>
    <lineage>
        <taxon>Bacteria</taxon>
        <taxon>Pseudomonadati</taxon>
        <taxon>Pseudomonadota</taxon>
        <taxon>Alphaproteobacteria</taxon>
        <taxon>Hyphomicrobiales</taxon>
        <taxon>Rhizobiaceae</taxon>
        <taxon>Rhizobium/Agrobacterium group</taxon>
        <taxon>Rhizobium</taxon>
    </lineage>
</organism>
<keyword evidence="1" id="KW-0418">Kinase</keyword>
<keyword evidence="1" id="KW-0808">Transferase</keyword>
<protein>
    <submittedName>
        <fullName evidence="1">Dihydroxyacetone kinase subunit DhaL</fullName>
    </submittedName>
</protein>
<sequence>MAITTKDLQRLFDLIAEDIAAHRDHLCELDGAIGDGDHGLAMDAGCEAAAKAVAALDPGQAAPTAAFNAAAKAFLNAVGASSGPLYATAFMRAGAAVKDRPDLRDEEFVRAFAAMAAGIQERGKTEPGQKTMVDAWKPAADAALDALASGASLKQCFGLAERAALQGCEATRDMTAAKGRASRLGDRVIGHIDPGAASAAIIIASFTRFTIIMIDSSYISWHANVR</sequence>
<comment type="caution">
    <text evidence="1">The sequence shown here is derived from an EMBL/GenBank/DDBJ whole genome shotgun (WGS) entry which is preliminary data.</text>
</comment>
<name>A0ACC6N2Z8_9HYPH</name>
<dbReference type="Proteomes" id="UP001304050">
    <property type="component" value="Unassembled WGS sequence"/>
</dbReference>
<gene>
    <name evidence="1" type="primary">dhaL</name>
    <name evidence="1" type="ORF">U8465_22175</name>
</gene>
<reference evidence="1" key="1">
    <citation type="submission" date="2023-12" db="EMBL/GenBank/DDBJ databases">
        <title>Diversity of Rhizobium in root nodule of phaseolus vulgaris.</title>
        <authorList>
            <person name="Wang H."/>
        </authorList>
    </citation>
    <scope>NUCLEOTIDE SEQUENCE</scope>
    <source>
        <strain evidence="1">MJ31</strain>
    </source>
</reference>
<keyword evidence="2" id="KW-1185">Reference proteome</keyword>
<evidence type="ECO:0000313" key="2">
    <source>
        <dbReference type="Proteomes" id="UP001304050"/>
    </source>
</evidence>
<dbReference type="EMBL" id="JAYESG010000012">
    <property type="protein sequence ID" value="MEA3519782.1"/>
    <property type="molecule type" value="Genomic_DNA"/>
</dbReference>
<proteinExistence type="predicted"/>